<dbReference type="AlphaFoldDB" id="G0P5E2"/>
<accession>G0P5E2</accession>
<dbReference type="eggNOG" id="KOG1121">
    <property type="taxonomic scope" value="Eukaryota"/>
</dbReference>
<name>G0P5E2_CAEBE</name>
<dbReference type="Pfam" id="PF05699">
    <property type="entry name" value="Dimer_Tnp_hAT"/>
    <property type="match status" value="1"/>
</dbReference>
<evidence type="ECO:0000313" key="13">
    <source>
        <dbReference type="Proteomes" id="UP000008068"/>
    </source>
</evidence>
<dbReference type="InterPro" id="IPR003656">
    <property type="entry name" value="Znf_BED"/>
</dbReference>
<evidence type="ECO:0000256" key="3">
    <source>
        <dbReference type="ARBA" id="ARBA00022771"/>
    </source>
</evidence>
<dbReference type="EMBL" id="GL380080">
    <property type="protein sequence ID" value="EGT45421.1"/>
    <property type="molecule type" value="Genomic_DNA"/>
</dbReference>
<evidence type="ECO:0000256" key="10">
    <source>
        <dbReference type="SAM" id="MobiDB-lite"/>
    </source>
</evidence>
<dbReference type="GO" id="GO:0008270">
    <property type="term" value="F:zinc ion binding"/>
    <property type="evidence" value="ECO:0007669"/>
    <property type="project" value="UniProtKB-KW"/>
</dbReference>
<organism evidence="13">
    <name type="scientific">Caenorhabditis brenneri</name>
    <name type="common">Nematode worm</name>
    <dbReference type="NCBI Taxonomy" id="135651"/>
    <lineage>
        <taxon>Eukaryota</taxon>
        <taxon>Metazoa</taxon>
        <taxon>Ecdysozoa</taxon>
        <taxon>Nematoda</taxon>
        <taxon>Chromadorea</taxon>
        <taxon>Rhabditida</taxon>
        <taxon>Rhabditina</taxon>
        <taxon>Rhabditomorpha</taxon>
        <taxon>Rhabditoidea</taxon>
        <taxon>Rhabditidae</taxon>
        <taxon>Peloderinae</taxon>
        <taxon>Caenorhabditis</taxon>
    </lineage>
</organism>
<dbReference type="PROSITE" id="PS50808">
    <property type="entry name" value="ZF_BED"/>
    <property type="match status" value="1"/>
</dbReference>
<keyword evidence="8" id="KW-0539">Nucleus</keyword>
<dbReference type="SUPFAM" id="SSF53098">
    <property type="entry name" value="Ribonuclease H-like"/>
    <property type="match status" value="1"/>
</dbReference>
<evidence type="ECO:0000256" key="4">
    <source>
        <dbReference type="ARBA" id="ARBA00022833"/>
    </source>
</evidence>
<comment type="subcellular location">
    <subcellularLocation>
        <location evidence="1">Nucleus</location>
    </subcellularLocation>
</comment>
<keyword evidence="5" id="KW-0805">Transcription regulation</keyword>
<dbReference type="PANTHER" id="PTHR46481:SF10">
    <property type="entry name" value="ZINC FINGER BED DOMAIN-CONTAINING PROTEIN 39"/>
    <property type="match status" value="1"/>
</dbReference>
<feature type="region of interest" description="Disordered" evidence="10">
    <location>
        <begin position="91"/>
        <end position="110"/>
    </location>
</feature>
<dbReference type="InParanoid" id="G0P5E2"/>
<keyword evidence="13" id="KW-1185">Reference proteome</keyword>
<dbReference type="STRING" id="135651.G0P5E2"/>
<sequence length="630" mass="72938">MINPGGSEQNLPSALAISSFIEKRVRKKKSKYDEYFTRIGELAECKICGVKVSWTKNGGTNSLRLHLSTRHKDVFEKLSIDDLEYKRLRGLSTNKTPSKSTPPPSTPHTPIYSEQLEDIKPFDNPNFMPDVRHFPSAQVTEIDNALMTMICNNQVPVKLLESRDFANVLRTVPQNFVLQPLEYYTQFTLPLLVANIEDKIRFELSRPPKLAVSIDLFSPENSKNQVCVVNAAYMNPDTMLPKQVLIDYKVFSKEYGNMDFYMSRISNLVDTRVKSLTITSHEQFSQHVEEGLNEMGPLPSFTDLLNEIMHESFAQHFPLIKKQKEILQGCLQHFDIYHLNLASSTSGLTEEVLKSSHYLGWDQHKEVIQMIFDAAERQKSFRGDDVKRFFKLTEEEFEITDLMRAIYKEFDHPTTYINHRYYPTASWIIPTLRVLWHNIEQLSKNYRSPNTKAILNILQPALQSKFEKCQRNMILKTAAFLDPRFRGNFFTEPHESYMQRKFEEYDRQFSTDGSDMDVKPADITGFHYFTYRGNSATPQRSDNFAKELSEYAKEHVSLNMDPSDFWTMFEAKFPLLKQIASEYLAIPASATRAKECYEAGQKICTLTQDNVISHQNLVYCYANLNEYGSH</sequence>
<reference evidence="13" key="1">
    <citation type="submission" date="2011-07" db="EMBL/GenBank/DDBJ databases">
        <authorList>
            <consortium name="Caenorhabditis brenneri Sequencing and Analysis Consortium"/>
            <person name="Wilson R.K."/>
        </authorList>
    </citation>
    <scope>NUCLEOTIDE SEQUENCE [LARGE SCALE GENOMIC DNA]</scope>
    <source>
        <strain evidence="13">PB2801</strain>
    </source>
</reference>
<evidence type="ECO:0000256" key="1">
    <source>
        <dbReference type="ARBA" id="ARBA00004123"/>
    </source>
</evidence>
<gene>
    <name evidence="12" type="ORF">CAEBREN_09159</name>
</gene>
<evidence type="ECO:0000256" key="6">
    <source>
        <dbReference type="ARBA" id="ARBA00023125"/>
    </source>
</evidence>
<keyword evidence="6" id="KW-0238">DNA-binding</keyword>
<dbReference type="InterPro" id="IPR012337">
    <property type="entry name" value="RNaseH-like_sf"/>
</dbReference>
<dbReference type="Proteomes" id="UP000008068">
    <property type="component" value="Unassembled WGS sequence"/>
</dbReference>
<dbReference type="GO" id="GO:0005634">
    <property type="term" value="C:nucleus"/>
    <property type="evidence" value="ECO:0007669"/>
    <property type="project" value="UniProtKB-SubCell"/>
</dbReference>
<evidence type="ECO:0000256" key="8">
    <source>
        <dbReference type="ARBA" id="ARBA00023242"/>
    </source>
</evidence>
<evidence type="ECO:0000256" key="9">
    <source>
        <dbReference type="PROSITE-ProRule" id="PRU00027"/>
    </source>
</evidence>
<dbReference type="InterPro" id="IPR008906">
    <property type="entry name" value="HATC_C_dom"/>
</dbReference>
<keyword evidence="4" id="KW-0862">Zinc</keyword>
<dbReference type="HOGENOM" id="CLU_009123_12_6_1"/>
<evidence type="ECO:0000259" key="11">
    <source>
        <dbReference type="PROSITE" id="PS50808"/>
    </source>
</evidence>
<keyword evidence="2" id="KW-0479">Metal-binding</keyword>
<dbReference type="OMA" id="CCANLEV"/>
<proteinExistence type="predicted"/>
<feature type="domain" description="BED-type" evidence="11">
    <location>
        <begin position="27"/>
        <end position="78"/>
    </location>
</feature>
<keyword evidence="7" id="KW-0804">Transcription</keyword>
<protein>
    <recommendedName>
        <fullName evidence="11">BED-type domain-containing protein</fullName>
    </recommendedName>
</protein>
<keyword evidence="3 9" id="KW-0863">Zinc-finger</keyword>
<dbReference type="GO" id="GO:0046983">
    <property type="term" value="F:protein dimerization activity"/>
    <property type="evidence" value="ECO:0007669"/>
    <property type="project" value="InterPro"/>
</dbReference>
<dbReference type="PANTHER" id="PTHR46481">
    <property type="entry name" value="ZINC FINGER BED DOMAIN-CONTAINING PROTEIN 4"/>
    <property type="match status" value="1"/>
</dbReference>
<evidence type="ECO:0000313" key="12">
    <source>
        <dbReference type="EMBL" id="EGT45421.1"/>
    </source>
</evidence>
<dbReference type="InterPro" id="IPR052035">
    <property type="entry name" value="ZnF_BED_domain_contain"/>
</dbReference>
<dbReference type="OrthoDB" id="117690at2759"/>
<evidence type="ECO:0000256" key="5">
    <source>
        <dbReference type="ARBA" id="ARBA00023015"/>
    </source>
</evidence>
<evidence type="ECO:0000256" key="7">
    <source>
        <dbReference type="ARBA" id="ARBA00023163"/>
    </source>
</evidence>
<evidence type="ECO:0000256" key="2">
    <source>
        <dbReference type="ARBA" id="ARBA00022723"/>
    </source>
</evidence>
<dbReference type="GO" id="GO:0003677">
    <property type="term" value="F:DNA binding"/>
    <property type="evidence" value="ECO:0007669"/>
    <property type="project" value="UniProtKB-KW"/>
</dbReference>
<dbReference type="SMART" id="SM00614">
    <property type="entry name" value="ZnF_BED"/>
    <property type="match status" value="1"/>
</dbReference>